<evidence type="ECO:0000256" key="2">
    <source>
        <dbReference type="SAM" id="SignalP"/>
    </source>
</evidence>
<feature type="compositionally biased region" description="Polar residues" evidence="1">
    <location>
        <begin position="159"/>
        <end position="171"/>
    </location>
</feature>
<reference evidence="3 4" key="1">
    <citation type="submission" date="2019-03" db="EMBL/GenBank/DDBJ databases">
        <title>Genomic Encyclopedia of Type Strains, Phase IV (KMG-IV): sequencing the most valuable type-strain genomes for metagenomic binning, comparative biology and taxonomic classification.</title>
        <authorList>
            <person name="Goeker M."/>
        </authorList>
    </citation>
    <scope>NUCLEOTIDE SEQUENCE [LARGE SCALE GENOMIC DNA]</scope>
    <source>
        <strain evidence="3 4">DSM 7445</strain>
    </source>
</reference>
<keyword evidence="2" id="KW-0732">Signal</keyword>
<dbReference type="AlphaFoldDB" id="A0A4R3HNQ1"/>
<accession>A0A4R3HNQ1</accession>
<evidence type="ECO:0000313" key="4">
    <source>
        <dbReference type="Proteomes" id="UP000295382"/>
    </source>
</evidence>
<name>A0A4R3HNQ1_PAULE</name>
<organism evidence="3 4">
    <name type="scientific">Paucimonas lemoignei</name>
    <name type="common">Pseudomonas lemoignei</name>
    <dbReference type="NCBI Taxonomy" id="29443"/>
    <lineage>
        <taxon>Bacteria</taxon>
        <taxon>Pseudomonadati</taxon>
        <taxon>Pseudomonadota</taxon>
        <taxon>Betaproteobacteria</taxon>
        <taxon>Burkholderiales</taxon>
        <taxon>Burkholderiaceae</taxon>
        <taxon>Paucimonas</taxon>
    </lineage>
</organism>
<keyword evidence="4" id="KW-1185">Reference proteome</keyword>
<feature type="chain" id="PRO_5020233141" evidence="2">
    <location>
        <begin position="21"/>
        <end position="181"/>
    </location>
</feature>
<evidence type="ECO:0000313" key="3">
    <source>
        <dbReference type="EMBL" id="TCS32068.1"/>
    </source>
</evidence>
<dbReference type="Proteomes" id="UP000295382">
    <property type="component" value="Unassembled WGS sequence"/>
</dbReference>
<protein>
    <submittedName>
        <fullName evidence="3">Uncharacterized protein</fullName>
    </submittedName>
</protein>
<comment type="caution">
    <text evidence="3">The sequence shown here is derived from an EMBL/GenBank/DDBJ whole genome shotgun (WGS) entry which is preliminary data.</text>
</comment>
<dbReference type="EMBL" id="SLZQ01000025">
    <property type="protein sequence ID" value="TCS32068.1"/>
    <property type="molecule type" value="Genomic_DNA"/>
</dbReference>
<evidence type="ECO:0000256" key="1">
    <source>
        <dbReference type="SAM" id="MobiDB-lite"/>
    </source>
</evidence>
<proteinExistence type="predicted"/>
<feature type="signal peptide" evidence="2">
    <location>
        <begin position="1"/>
        <end position="20"/>
    </location>
</feature>
<sequence length="181" mass="20289">MRSILMSLVAVLSVPMPIWAFSPMFPVPGGAIDPNHVKMSPIAEQDYFWMNTPYPSETALAHYNAIFAKWTSCKGSEYGWTSFGDLSGNESKFIHRQIKYWVNARNNQAVTLQLQYKSQGAVYRNVPDNDRQFVVVLRHKTPNAKAFLKEVGVECGMAPNSSLNTDSQQRAAASRQMLRAG</sequence>
<feature type="region of interest" description="Disordered" evidence="1">
    <location>
        <begin position="159"/>
        <end position="181"/>
    </location>
</feature>
<gene>
    <name evidence="3" type="ORF">EDC30_1256</name>
</gene>